<feature type="compositionally biased region" description="Low complexity" evidence="2">
    <location>
        <begin position="211"/>
        <end position="225"/>
    </location>
</feature>
<dbReference type="AlphaFoldDB" id="A0A803M2P2"/>
<feature type="domain" description="Aminotransferase-like plant mobile" evidence="3">
    <location>
        <begin position="554"/>
        <end position="608"/>
    </location>
</feature>
<dbReference type="Pfam" id="PF10536">
    <property type="entry name" value="PMD"/>
    <property type="match status" value="1"/>
</dbReference>
<dbReference type="Gramene" id="AUR62022490-RA">
    <property type="protein sequence ID" value="AUR62022490-RA:cds"/>
    <property type="gene ID" value="AUR62022490"/>
</dbReference>
<dbReference type="GO" id="GO:0005737">
    <property type="term" value="C:cytoplasm"/>
    <property type="evidence" value="ECO:0007669"/>
    <property type="project" value="TreeGrafter"/>
</dbReference>
<feature type="compositionally biased region" description="Polar residues" evidence="2">
    <location>
        <begin position="112"/>
        <end position="121"/>
    </location>
</feature>
<comment type="similarity">
    <text evidence="1">Belongs to the QWRF family.</text>
</comment>
<feature type="compositionally biased region" description="Basic and acidic residues" evidence="2">
    <location>
        <begin position="91"/>
        <end position="107"/>
    </location>
</feature>
<feature type="region of interest" description="Disordered" evidence="2">
    <location>
        <begin position="259"/>
        <end position="300"/>
    </location>
</feature>
<dbReference type="Pfam" id="PF04484">
    <property type="entry name" value="QWRF"/>
    <property type="match status" value="1"/>
</dbReference>
<name>A0A803M2P2_CHEQI</name>
<organism evidence="4 5">
    <name type="scientific">Chenopodium quinoa</name>
    <name type="common">Quinoa</name>
    <dbReference type="NCBI Taxonomy" id="63459"/>
    <lineage>
        <taxon>Eukaryota</taxon>
        <taxon>Viridiplantae</taxon>
        <taxon>Streptophyta</taxon>
        <taxon>Embryophyta</taxon>
        <taxon>Tracheophyta</taxon>
        <taxon>Spermatophyta</taxon>
        <taxon>Magnoliopsida</taxon>
        <taxon>eudicotyledons</taxon>
        <taxon>Gunneridae</taxon>
        <taxon>Pentapetalae</taxon>
        <taxon>Caryophyllales</taxon>
        <taxon>Chenopodiaceae</taxon>
        <taxon>Chenopodioideae</taxon>
        <taxon>Atripliceae</taxon>
        <taxon>Chenopodium</taxon>
    </lineage>
</organism>
<reference evidence="4" key="2">
    <citation type="submission" date="2021-03" db="UniProtKB">
        <authorList>
            <consortium name="EnsemblPlants"/>
        </authorList>
    </citation>
    <scope>IDENTIFICATION</scope>
</reference>
<dbReference type="GO" id="GO:0008017">
    <property type="term" value="F:microtubule binding"/>
    <property type="evidence" value="ECO:0007669"/>
    <property type="project" value="TreeGrafter"/>
</dbReference>
<dbReference type="InterPro" id="IPR007573">
    <property type="entry name" value="QWRF"/>
</dbReference>
<dbReference type="OMA" id="IASAKFW"/>
<dbReference type="EnsemblPlants" id="AUR62022490-RA">
    <property type="protein sequence ID" value="AUR62022490-RA:cds"/>
    <property type="gene ID" value="AUR62022490"/>
</dbReference>
<dbReference type="PANTHER" id="PTHR31807:SF2">
    <property type="entry name" value="PROTEIN SNOWY COTYLEDON 3"/>
    <property type="match status" value="1"/>
</dbReference>
<accession>A0A803M2P2</accession>
<evidence type="ECO:0000313" key="5">
    <source>
        <dbReference type="Proteomes" id="UP000596660"/>
    </source>
</evidence>
<feature type="compositionally biased region" description="Polar residues" evidence="2">
    <location>
        <begin position="267"/>
        <end position="283"/>
    </location>
</feature>
<evidence type="ECO:0000313" key="4">
    <source>
        <dbReference type="EnsemblPlants" id="AUR62022490-RA:cds"/>
    </source>
</evidence>
<dbReference type="InterPro" id="IPR019557">
    <property type="entry name" value="AminoTfrase-like_pln_mobile"/>
</dbReference>
<feature type="compositionally biased region" description="Polar residues" evidence="2">
    <location>
        <begin position="74"/>
        <end position="89"/>
    </location>
</feature>
<evidence type="ECO:0000256" key="1">
    <source>
        <dbReference type="ARBA" id="ARBA00010016"/>
    </source>
</evidence>
<keyword evidence="5" id="KW-1185">Reference proteome</keyword>
<dbReference type="GO" id="GO:0005880">
    <property type="term" value="C:nuclear microtubule"/>
    <property type="evidence" value="ECO:0007669"/>
    <property type="project" value="TreeGrafter"/>
</dbReference>
<sequence>MIMVAAISEFARNNRTPVTPKRSQSVDRRRSGTVKPTPVANASEISAATKLLVTSTRSLSVSFQGESFSLPISKTKAVNQGNGNSNSARKATPERRRGTPVKGKVDGGGDQVDNSNSNSKPGDQHRWPARNRELNMLSRSLDCSNNESKEYLGSSVVARALKDSFLDESRRASFDGILNLDSSNGDVLNGIRGAMDENSVNDSSVPSDLTASDTDSVSSGSTSGAQDVNNGSHGRSVPRGIVVSARFWQETNMRLRRLQDPGLGLSPSPTSKFSAPPKLSQSKKFSDGPMSSPRAMSSPIRGAVRAASPSKLMNTPVSSPMRGVSPSRVRSSIGSSVGCSPWDTPSVLSFAVDVRRGKVGENRIVDAHQLRLLYNRQLQWRFVNARADDALSVQRQNAEMAYLEEWSLLDKDHTNSLLGAIEALKASTLRLPVVGGATVDIRSVKEAVGSAVDVMQSMASSTCSLLTKVEEVNSLVAELSNIATKERVLLEKKQGSIVHVSCHAGGRHAPRSSLCMVDHGASALFGDEPAEDGQLVAAVEDTGLSHSPQCMFANLDVRLICAFVERWQPDTNTFHFRFEEMTIMLHDVWHILRIPVEGRTVSTQASNPTATSQDYVEWFSHASHMYVVPDGAAVYPAIPDRTLPTYWMGRMLAAIRGWMDARHIILPEHTRSCADAVDEVIRDWNDFSS</sequence>
<protein>
    <recommendedName>
        <fullName evidence="3">Aminotransferase-like plant mobile domain-containing protein</fullName>
    </recommendedName>
</protein>
<feature type="region of interest" description="Disordered" evidence="2">
    <location>
        <begin position="74"/>
        <end position="129"/>
    </location>
</feature>
<evidence type="ECO:0000259" key="3">
    <source>
        <dbReference type="Pfam" id="PF10536"/>
    </source>
</evidence>
<proteinExistence type="inferred from homology"/>
<dbReference type="PANTHER" id="PTHR31807">
    <property type="entry name" value="AUGMIN FAMILY MEMBER"/>
    <property type="match status" value="1"/>
</dbReference>
<feature type="region of interest" description="Disordered" evidence="2">
    <location>
        <begin position="15"/>
        <end position="43"/>
    </location>
</feature>
<feature type="region of interest" description="Disordered" evidence="2">
    <location>
        <begin position="191"/>
        <end position="237"/>
    </location>
</feature>
<dbReference type="GO" id="GO:0051225">
    <property type="term" value="P:spindle assembly"/>
    <property type="evidence" value="ECO:0007669"/>
    <property type="project" value="TreeGrafter"/>
</dbReference>
<dbReference type="Proteomes" id="UP000596660">
    <property type="component" value="Unplaced"/>
</dbReference>
<feature type="compositionally biased region" description="Polar residues" evidence="2">
    <location>
        <begin position="198"/>
        <end position="210"/>
    </location>
</feature>
<evidence type="ECO:0000256" key="2">
    <source>
        <dbReference type="SAM" id="MobiDB-lite"/>
    </source>
</evidence>
<reference evidence="4" key="1">
    <citation type="journal article" date="2017" name="Nature">
        <title>The genome of Chenopodium quinoa.</title>
        <authorList>
            <person name="Jarvis D.E."/>
            <person name="Ho Y.S."/>
            <person name="Lightfoot D.J."/>
            <person name="Schmoeckel S.M."/>
            <person name="Li B."/>
            <person name="Borm T.J.A."/>
            <person name="Ohyanagi H."/>
            <person name="Mineta K."/>
            <person name="Michell C.T."/>
            <person name="Saber N."/>
            <person name="Kharbatia N.M."/>
            <person name="Rupper R.R."/>
            <person name="Sharp A.R."/>
            <person name="Dally N."/>
            <person name="Boughton B.A."/>
            <person name="Woo Y.H."/>
            <person name="Gao G."/>
            <person name="Schijlen E.G.W.M."/>
            <person name="Guo X."/>
            <person name="Momin A.A."/>
            <person name="Negrao S."/>
            <person name="Al-Babili S."/>
            <person name="Gehring C."/>
            <person name="Roessner U."/>
            <person name="Jung C."/>
            <person name="Murphy K."/>
            <person name="Arold S.T."/>
            <person name="Gojobori T."/>
            <person name="van der Linden C.G."/>
            <person name="van Loo E.N."/>
            <person name="Jellen E.N."/>
            <person name="Maughan P.J."/>
            <person name="Tester M."/>
        </authorList>
    </citation>
    <scope>NUCLEOTIDE SEQUENCE [LARGE SCALE GENOMIC DNA]</scope>
    <source>
        <strain evidence="4">cv. PI 614886</strain>
    </source>
</reference>